<keyword evidence="13" id="KW-1133">Transmembrane helix</keyword>
<evidence type="ECO:0000256" key="8">
    <source>
        <dbReference type="ARBA" id="ARBA00032643"/>
    </source>
</evidence>
<feature type="non-terminal residue" evidence="14">
    <location>
        <position position="1"/>
    </location>
</feature>
<evidence type="ECO:0000256" key="5">
    <source>
        <dbReference type="ARBA" id="ARBA00012250"/>
    </source>
</evidence>
<evidence type="ECO:0000313" key="14">
    <source>
        <dbReference type="EMBL" id="KAH0870951.1"/>
    </source>
</evidence>
<dbReference type="InterPro" id="IPR018120">
    <property type="entry name" value="Glyco_hydro_1_AS"/>
</dbReference>
<evidence type="ECO:0000256" key="12">
    <source>
        <dbReference type="RuleBase" id="RU004468"/>
    </source>
</evidence>
<organism evidence="14 15">
    <name type="scientific">Brassica napus</name>
    <name type="common">Rape</name>
    <dbReference type="NCBI Taxonomy" id="3708"/>
    <lineage>
        <taxon>Eukaryota</taxon>
        <taxon>Viridiplantae</taxon>
        <taxon>Streptophyta</taxon>
        <taxon>Embryophyta</taxon>
        <taxon>Tracheophyta</taxon>
        <taxon>Spermatophyta</taxon>
        <taxon>Magnoliopsida</taxon>
        <taxon>eudicotyledons</taxon>
        <taxon>Gunneridae</taxon>
        <taxon>Pentapetalae</taxon>
        <taxon>rosids</taxon>
        <taxon>malvids</taxon>
        <taxon>Brassicales</taxon>
        <taxon>Brassicaceae</taxon>
        <taxon>Brassiceae</taxon>
        <taxon>Brassica</taxon>
    </lineage>
</organism>
<gene>
    <name evidence="14" type="ORF">HID58_077973</name>
</gene>
<dbReference type="Pfam" id="PF00232">
    <property type="entry name" value="Glyco_hydro_1"/>
    <property type="match status" value="3"/>
</dbReference>
<evidence type="ECO:0000256" key="10">
    <source>
        <dbReference type="ARBA" id="ARBA00034026"/>
    </source>
</evidence>
<dbReference type="PANTHER" id="PTHR10353">
    <property type="entry name" value="GLYCOSYL HYDROLASE"/>
    <property type="match status" value="1"/>
</dbReference>
<comment type="similarity">
    <text evidence="3">Belongs to the glycosyl hydrolase 1 family.</text>
</comment>
<keyword evidence="6" id="KW-0926">Vacuole</keyword>
<name>A0ABQ7YRY0_BRANA</name>
<reference evidence="14 15" key="1">
    <citation type="submission" date="2021-05" db="EMBL/GenBank/DDBJ databases">
        <title>Genome Assembly of Synthetic Allotetraploid Brassica napus Reveals Homoeologous Exchanges between Subgenomes.</title>
        <authorList>
            <person name="Davis J.T."/>
        </authorList>
    </citation>
    <scope>NUCLEOTIDE SEQUENCE [LARGE SCALE GENOMIC DNA]</scope>
    <source>
        <strain evidence="15">cv. Da-Ae</strain>
        <tissue evidence="14">Seedling</tissue>
    </source>
</reference>
<accession>A0ABQ7YRY0</accession>
<comment type="function">
    <text evidence="1">Degradation of glucosinolates (glucose residue linked by a thioglucoside bound to an amino acid derivative) to glucose, sulfate and any of the products: thiocyanates, isothiocyanates, nitriles, epithionitriles or oxazolidine-2-thiones.</text>
</comment>
<keyword evidence="7 12" id="KW-0378">Hydrolase</keyword>
<evidence type="ECO:0000256" key="2">
    <source>
        <dbReference type="ARBA" id="ARBA00004116"/>
    </source>
</evidence>
<keyword evidence="13" id="KW-0472">Membrane</keyword>
<evidence type="ECO:0000256" key="13">
    <source>
        <dbReference type="SAM" id="Phobius"/>
    </source>
</evidence>
<evidence type="ECO:0000256" key="11">
    <source>
        <dbReference type="PROSITE-ProRule" id="PRU10055"/>
    </source>
</evidence>
<comment type="subcellular location">
    <subcellularLocation>
        <location evidence="2">Vacuole</location>
    </subcellularLocation>
</comment>
<keyword evidence="12" id="KW-0326">Glycosidase</keyword>
<feature type="transmembrane region" description="Helical" evidence="13">
    <location>
        <begin position="42"/>
        <end position="60"/>
    </location>
</feature>
<proteinExistence type="inferred from homology"/>
<dbReference type="SUPFAM" id="SSF51445">
    <property type="entry name" value="(Trans)glycosidases"/>
    <property type="match status" value="2"/>
</dbReference>
<dbReference type="InterPro" id="IPR001360">
    <property type="entry name" value="Glyco_hydro_1"/>
</dbReference>
<keyword evidence="13" id="KW-0812">Transmembrane</keyword>
<dbReference type="PRINTS" id="PR00131">
    <property type="entry name" value="GLHYDRLASE1"/>
</dbReference>
<evidence type="ECO:0000256" key="9">
    <source>
        <dbReference type="ARBA" id="ARBA00032797"/>
    </source>
</evidence>
<sequence length="1086" mass="124588">SGRGGRFSKRESRTHLFAFNLIARLIAGGPKRGLRKKGNEHLSVLGIAATFKTTMARMMYQKKISIVSESLEAKLSMYISVCPLWILCFIIITLVSSSSSTIWYEDHVSLREINTQENFSFPKDFLFGTASSAYQYEGAYLTDGKTLSNWDVFTSIPGKIADGTHGKVAVDHYHRYPEDLDLMQDLGVNSYRFSLSWARILPRRLGDVNMEGIDHYNRMINAILKRDFEHYAAICFRHFGNRVKFWSTFNEPNVQVILGYRKGTYPPSRCSKTFANCTRGGSDIEPLVAAHNIIRSHLAAVNLYRTKFQEDQRGKIGIVMNTIWFEPVSDSVADSLAAERAQAFYLTWFLDPVVFGRYPREMKDILGEDLPEFTKDDLKSSKNGLDFIGINQYTSRYAKDCLHTACEPGQGGSRAEGFVYSNALKNGLPLGERTRVNWFNVYPQGMEEMLMYATERYRNIPLYVTENGFGENNTGVLLNDYRRVKFMSNYLDALKRAMRKGADVRGYFTWSLLDNFEWISGYTIRFGMYHVDFDTLERTPRLSASWYKNFIFKNTKVSMYISLCPLWFLCLTIITLVSSSASTRWWYDDHLSLREINAQENFSFPKDFLFGTASSAYQYEGAYLADGKTLSNWDVFTSIPLLDMSICIGKIADGSHGKVAVDHYHLYPEDLDLMKDLGVNSYRFSLSWARILPNGRFGDVNMEGIDHHNRMINAILEKGMEPFITLTHYMTFLKNSSLDMEVGLTPKEDFEHYAEICFRHFGNRVKFWTTLNEPNVQVILGYRKGTYPPSRCSKTFANCTRGGSDIEPLVAAHNIIRSHLAAVNLYRTKFQEEQRGKIGIVMNTIWFEPVSDSLADRLAAERAQAFYLTWFLDPVVFGRYPREMKDILGEYLPKFTKDGFKSSKNGLDFIGINQYTSRYAKDCLHTACKPGQGGSRAEGFVYSNALKDGLPLGEPTGVNWFKVYPQGMEEMLMYATERYRNIPLYVTENGFGENNTGVLLNDYRSVKFMSNYLDALKRAMRKGADVRGYFTWSLLDNFEWISGYTVRFGMYHVDFDTLERTPRLSASWYKNFIFNHIAQSKDNEDA</sequence>
<comment type="catalytic activity">
    <reaction evidence="10">
        <text>a thioglucoside + H2O = a sugar + a thiol.</text>
        <dbReference type="EC" id="3.2.1.147"/>
    </reaction>
</comment>
<dbReference type="EC" id="3.2.1.147" evidence="5"/>
<comment type="caution">
    <text evidence="14">The sequence shown here is derived from an EMBL/GenBank/DDBJ whole genome shotgun (WGS) entry which is preliminary data.</text>
</comment>
<feature type="active site" description="Nucleophile" evidence="11">
    <location>
        <position position="466"/>
    </location>
</feature>
<dbReference type="EMBL" id="JAGKQM010000017">
    <property type="protein sequence ID" value="KAH0870951.1"/>
    <property type="molecule type" value="Genomic_DNA"/>
</dbReference>
<dbReference type="InterPro" id="IPR033132">
    <property type="entry name" value="GH_1_N_CS"/>
</dbReference>
<evidence type="ECO:0000313" key="15">
    <source>
        <dbReference type="Proteomes" id="UP000824890"/>
    </source>
</evidence>
<feature type="transmembrane region" description="Helical" evidence="13">
    <location>
        <begin position="557"/>
        <end position="577"/>
    </location>
</feature>
<dbReference type="Gene3D" id="3.20.20.80">
    <property type="entry name" value="Glycosidases"/>
    <property type="match status" value="3"/>
</dbReference>
<evidence type="ECO:0000256" key="3">
    <source>
        <dbReference type="ARBA" id="ARBA00010838"/>
    </source>
</evidence>
<dbReference type="PROSITE" id="PS00653">
    <property type="entry name" value="GLYCOSYL_HYDROL_F1_2"/>
    <property type="match status" value="2"/>
</dbReference>
<dbReference type="InterPro" id="IPR017853">
    <property type="entry name" value="GH"/>
</dbReference>
<keyword evidence="15" id="KW-1185">Reference proteome</keyword>
<evidence type="ECO:0000256" key="1">
    <source>
        <dbReference type="ARBA" id="ARBA00003014"/>
    </source>
</evidence>
<dbReference type="PANTHER" id="PTHR10353:SF27">
    <property type="entry name" value="BETA-GLUCOSIDASE 47"/>
    <property type="match status" value="1"/>
</dbReference>
<feature type="active site" description="Nucleophile" evidence="11">
    <location>
        <position position="988"/>
    </location>
</feature>
<dbReference type="PROSITE" id="PS00572">
    <property type="entry name" value="GLYCOSYL_HYDROL_F1_1"/>
    <property type="match status" value="2"/>
</dbReference>
<comment type="subunit">
    <text evidence="4">Homodimer.</text>
</comment>
<evidence type="ECO:0000256" key="7">
    <source>
        <dbReference type="ARBA" id="ARBA00022801"/>
    </source>
</evidence>
<protein>
    <recommendedName>
        <fullName evidence="5">thioglucosidase</fullName>
        <ecNumber evidence="5">3.2.1.147</ecNumber>
    </recommendedName>
    <alternativeName>
        <fullName evidence="8">Sinigrinase</fullName>
    </alternativeName>
    <alternativeName>
        <fullName evidence="9">Thioglucosidase</fullName>
    </alternativeName>
</protein>
<evidence type="ECO:0000256" key="4">
    <source>
        <dbReference type="ARBA" id="ARBA00011738"/>
    </source>
</evidence>
<dbReference type="Proteomes" id="UP000824890">
    <property type="component" value="Unassembled WGS sequence"/>
</dbReference>
<feature type="transmembrane region" description="Helical" evidence="13">
    <location>
        <begin position="75"/>
        <end position="95"/>
    </location>
</feature>
<evidence type="ECO:0000256" key="6">
    <source>
        <dbReference type="ARBA" id="ARBA00022554"/>
    </source>
</evidence>